<feature type="domain" description="MacB-like periplasmic core" evidence="9">
    <location>
        <begin position="19"/>
        <end position="247"/>
    </location>
</feature>
<keyword evidence="2" id="KW-1003">Cell membrane</keyword>
<sequence length="402" mass="44463">MKDFAPILKTLWKNKTGPTLLIIQIAVAFTILINIYYMAMSKLHEINLPSGLGEDVLFSFRTNLPVESEAYEALLKQDLAGIKALNSVESVVTTNSIPLAGWGLGLQFNESEDPDSFIAYAGIYSMSDEFMKTLSLVVIMGRGFEDSEMKISNQDYSELSNSILVTKAMAEHVSPEDWSAAVGVIVYMNGRPYQIVGVIDKLIATWPDWKGNERSVVFPVYSFSGENRFLVKARAGQLEQAMEDVRNLLLQQPGKFVADLHTFKYTRETGYKAMKSSLSILIGVTIGLVMLTMLGVFGQARFTLMKRRRQIGTRRALGASKLHIMRFYIIENLVVVGIGVVFGSLFAVLLNVKLMELFRLDSVPLEYFLYGGISVCIASLIAVVPTAYSAANISPATATRSV</sequence>
<evidence type="ECO:0000256" key="4">
    <source>
        <dbReference type="ARBA" id="ARBA00022989"/>
    </source>
</evidence>
<dbReference type="Proteomes" id="UP001231915">
    <property type="component" value="Unassembled WGS sequence"/>
</dbReference>
<dbReference type="EMBL" id="JASJUT010000002">
    <property type="protein sequence ID" value="MDK2594615.1"/>
    <property type="molecule type" value="Genomic_DNA"/>
</dbReference>
<evidence type="ECO:0000256" key="3">
    <source>
        <dbReference type="ARBA" id="ARBA00022692"/>
    </source>
</evidence>
<feature type="transmembrane region" description="Helical" evidence="7">
    <location>
        <begin position="280"/>
        <end position="304"/>
    </location>
</feature>
<organism evidence="10 11">
    <name type="scientific">Pseudoalteromonas obscura</name>
    <dbReference type="NCBI Taxonomy" id="3048491"/>
    <lineage>
        <taxon>Bacteria</taxon>
        <taxon>Pseudomonadati</taxon>
        <taxon>Pseudomonadota</taxon>
        <taxon>Gammaproteobacteria</taxon>
        <taxon>Alteromonadales</taxon>
        <taxon>Pseudoalteromonadaceae</taxon>
        <taxon>Pseudoalteromonas</taxon>
    </lineage>
</organism>
<evidence type="ECO:0000256" key="6">
    <source>
        <dbReference type="ARBA" id="ARBA00038076"/>
    </source>
</evidence>
<evidence type="ECO:0000256" key="5">
    <source>
        <dbReference type="ARBA" id="ARBA00023136"/>
    </source>
</evidence>
<evidence type="ECO:0000313" key="10">
    <source>
        <dbReference type="EMBL" id="MDK2594615.1"/>
    </source>
</evidence>
<dbReference type="Pfam" id="PF02687">
    <property type="entry name" value="FtsX"/>
    <property type="match status" value="1"/>
</dbReference>
<feature type="transmembrane region" description="Helical" evidence="7">
    <location>
        <begin position="325"/>
        <end position="347"/>
    </location>
</feature>
<keyword evidence="4 7" id="KW-1133">Transmembrane helix</keyword>
<proteinExistence type="inferred from homology"/>
<evidence type="ECO:0000313" key="11">
    <source>
        <dbReference type="Proteomes" id="UP001231915"/>
    </source>
</evidence>
<dbReference type="InterPro" id="IPR025857">
    <property type="entry name" value="MacB_PCD"/>
</dbReference>
<evidence type="ECO:0000259" key="9">
    <source>
        <dbReference type="Pfam" id="PF12704"/>
    </source>
</evidence>
<feature type="transmembrane region" description="Helical" evidence="7">
    <location>
        <begin position="20"/>
        <end position="39"/>
    </location>
</feature>
<evidence type="ECO:0000256" key="1">
    <source>
        <dbReference type="ARBA" id="ARBA00004651"/>
    </source>
</evidence>
<feature type="transmembrane region" description="Helical" evidence="7">
    <location>
        <begin position="367"/>
        <end position="391"/>
    </location>
</feature>
<evidence type="ECO:0000256" key="2">
    <source>
        <dbReference type="ARBA" id="ARBA00022475"/>
    </source>
</evidence>
<comment type="similarity">
    <text evidence="6">Belongs to the ABC-4 integral membrane protein family.</text>
</comment>
<dbReference type="PANTHER" id="PTHR30572">
    <property type="entry name" value="MEMBRANE COMPONENT OF TRANSPORTER-RELATED"/>
    <property type="match status" value="1"/>
</dbReference>
<comment type="caution">
    <text evidence="10">The sequence shown here is derived from an EMBL/GenBank/DDBJ whole genome shotgun (WGS) entry which is preliminary data.</text>
</comment>
<keyword evidence="3 7" id="KW-0812">Transmembrane</keyword>
<dbReference type="InterPro" id="IPR050250">
    <property type="entry name" value="Macrolide_Exporter_MacB"/>
</dbReference>
<dbReference type="RefSeq" id="WP_284136661.1">
    <property type="nucleotide sequence ID" value="NZ_JASJUT010000002.1"/>
</dbReference>
<dbReference type="InterPro" id="IPR003838">
    <property type="entry name" value="ABC3_permease_C"/>
</dbReference>
<comment type="subcellular location">
    <subcellularLocation>
        <location evidence="1">Cell membrane</location>
        <topology evidence="1">Multi-pass membrane protein</topology>
    </subcellularLocation>
</comment>
<dbReference type="PANTHER" id="PTHR30572:SF4">
    <property type="entry name" value="ABC TRANSPORTER PERMEASE YTRF"/>
    <property type="match status" value="1"/>
</dbReference>
<evidence type="ECO:0000256" key="7">
    <source>
        <dbReference type="SAM" id="Phobius"/>
    </source>
</evidence>
<evidence type="ECO:0000259" key="8">
    <source>
        <dbReference type="Pfam" id="PF02687"/>
    </source>
</evidence>
<protein>
    <submittedName>
        <fullName evidence="10">ABC transporter permease</fullName>
    </submittedName>
</protein>
<accession>A0ABT7EHT3</accession>
<name>A0ABT7EHT3_9GAMM</name>
<feature type="domain" description="ABC3 transporter permease C-terminal" evidence="8">
    <location>
        <begin position="285"/>
        <end position="384"/>
    </location>
</feature>
<keyword evidence="5 7" id="KW-0472">Membrane</keyword>
<gene>
    <name evidence="10" type="ORF">QNM18_05970</name>
</gene>
<keyword evidence="11" id="KW-1185">Reference proteome</keyword>
<dbReference type="Pfam" id="PF12704">
    <property type="entry name" value="MacB_PCD"/>
    <property type="match status" value="1"/>
</dbReference>
<reference evidence="10 11" key="1">
    <citation type="submission" date="2023-05" db="EMBL/GenBank/DDBJ databases">
        <title>Pseudoalteromonas ardens sp. nov., Pseudoalteromonas obscura sp. nov., and Pseudoalteromonas umbrosa sp. nov., isolated from the coral Montipora capitata.</title>
        <authorList>
            <person name="Thomas E.M."/>
            <person name="Smith E.M."/>
            <person name="Papke E."/>
            <person name="Shlafstein M.D."/>
            <person name="Oline D.K."/>
            <person name="Videau P."/>
            <person name="Saw J.H."/>
            <person name="Strangman W.K."/>
            <person name="Ushijima B."/>
        </authorList>
    </citation>
    <scope>NUCLEOTIDE SEQUENCE [LARGE SCALE GENOMIC DNA]</scope>
    <source>
        <strain evidence="10 11">P94</strain>
    </source>
</reference>